<keyword evidence="6 13" id="KW-0547">Nucleotide-binding</keyword>
<feature type="binding site" evidence="13">
    <location>
        <position position="339"/>
    </location>
    <ligand>
        <name>Zn(2+)</name>
        <dbReference type="ChEBI" id="CHEBI:29105"/>
        <note>catalytic</note>
    </ligand>
</feature>
<dbReference type="PROSITE" id="PS50862">
    <property type="entry name" value="AA_TRNA_LIGASE_II"/>
    <property type="match status" value="1"/>
</dbReference>
<dbReference type="InterPro" id="IPR002314">
    <property type="entry name" value="aa-tRNA-synt_IIb"/>
</dbReference>
<dbReference type="CDD" id="cd01667">
    <property type="entry name" value="TGS_ThrRS"/>
    <property type="match status" value="1"/>
</dbReference>
<dbReference type="SMART" id="SM00863">
    <property type="entry name" value="tRNA_SAD"/>
    <property type="match status" value="1"/>
</dbReference>
<gene>
    <name evidence="13" type="primary">thrS</name>
    <name evidence="16" type="ORF">Premu_1912</name>
</gene>
<dbReference type="CDD" id="cd00860">
    <property type="entry name" value="ThrRS_anticodon"/>
    <property type="match status" value="1"/>
</dbReference>
<dbReference type="eggNOG" id="COG0441">
    <property type="taxonomic scope" value="Bacteria"/>
</dbReference>
<evidence type="ECO:0000256" key="7">
    <source>
        <dbReference type="ARBA" id="ARBA00022833"/>
    </source>
</evidence>
<keyword evidence="4 13" id="KW-0436">Ligase</keyword>
<feature type="binding site" evidence="13">
    <location>
        <position position="390"/>
    </location>
    <ligand>
        <name>Zn(2+)</name>
        <dbReference type="ChEBI" id="CHEBI:29105"/>
        <note>catalytic</note>
    </ligand>
</feature>
<keyword evidence="16" id="KW-0378">Hydrolase</keyword>
<feature type="binding site" evidence="13">
    <location>
        <position position="520"/>
    </location>
    <ligand>
        <name>Zn(2+)</name>
        <dbReference type="ChEBI" id="CHEBI:29105"/>
        <note>catalytic</note>
    </ligand>
</feature>
<dbReference type="GO" id="GO:0000049">
    <property type="term" value="F:tRNA binding"/>
    <property type="evidence" value="ECO:0007669"/>
    <property type="project" value="UniProtKB-KW"/>
</dbReference>
<dbReference type="FunFam" id="3.30.980.10:FF:000005">
    <property type="entry name" value="Threonyl-tRNA synthetase, mitochondrial"/>
    <property type="match status" value="1"/>
</dbReference>
<dbReference type="EMBL" id="GL945017">
    <property type="protein sequence ID" value="EGN57315.1"/>
    <property type="molecule type" value="Genomic_DNA"/>
</dbReference>
<dbReference type="Pfam" id="PF03129">
    <property type="entry name" value="HGTP_anticodon"/>
    <property type="match status" value="1"/>
</dbReference>
<comment type="catalytic activity">
    <reaction evidence="12 13">
        <text>tRNA(Thr) + L-threonine + ATP = L-threonyl-tRNA(Thr) + AMP + diphosphate + H(+)</text>
        <dbReference type="Rhea" id="RHEA:24624"/>
        <dbReference type="Rhea" id="RHEA-COMP:9670"/>
        <dbReference type="Rhea" id="RHEA-COMP:9704"/>
        <dbReference type="ChEBI" id="CHEBI:15378"/>
        <dbReference type="ChEBI" id="CHEBI:30616"/>
        <dbReference type="ChEBI" id="CHEBI:33019"/>
        <dbReference type="ChEBI" id="CHEBI:57926"/>
        <dbReference type="ChEBI" id="CHEBI:78442"/>
        <dbReference type="ChEBI" id="CHEBI:78534"/>
        <dbReference type="ChEBI" id="CHEBI:456215"/>
        <dbReference type="EC" id="6.1.1.3"/>
    </reaction>
</comment>
<dbReference type="GO" id="GO:0005524">
    <property type="term" value="F:ATP binding"/>
    <property type="evidence" value="ECO:0007669"/>
    <property type="project" value="UniProtKB-UniRule"/>
</dbReference>
<protein>
    <recommendedName>
        <fullName evidence="13">Threonine--tRNA ligase</fullName>
        <ecNumber evidence="13">6.1.1.3</ecNumber>
    </recommendedName>
    <alternativeName>
        <fullName evidence="13">Threonyl-tRNA synthetase</fullName>
        <shortName evidence="13">ThrRS</shortName>
    </alternativeName>
</protein>
<reference evidence="17" key="1">
    <citation type="journal article" date="2011" name="Stand. Genomic Sci.">
        <title>Non-contiguous finished genome sequence of the opportunistic oral pathogen Prevotella multisaccharivorax type strain (PPPA20).</title>
        <authorList>
            <person name="Pati A."/>
            <person name="Gronow S."/>
            <person name="Lu M."/>
            <person name="Lapidus A."/>
            <person name="Nolan M."/>
            <person name="Lucas S."/>
            <person name="Hammon N."/>
            <person name="Deshpande S."/>
            <person name="Cheng J.F."/>
            <person name="Tapia R."/>
            <person name="Han C."/>
            <person name="Goodwin L."/>
            <person name="Pitluck S."/>
            <person name="Liolios K."/>
            <person name="Pagani I."/>
            <person name="Mavromatis K."/>
            <person name="Mikhailova N."/>
            <person name="Huntemann M."/>
            <person name="Chen A."/>
            <person name="Palaniappan K."/>
            <person name="Land M."/>
            <person name="Hauser L."/>
            <person name="Detter J.C."/>
            <person name="Brambilla E.M."/>
            <person name="Rohde M."/>
            <person name="Goker M."/>
            <person name="Woyke T."/>
            <person name="Bristow J."/>
            <person name="Eisen J.A."/>
            <person name="Markowitz V."/>
            <person name="Hugenholtz P."/>
            <person name="Kyrpides N.C."/>
            <person name="Klenk H.P."/>
            <person name="Ivanova N."/>
        </authorList>
    </citation>
    <scope>NUCLEOTIDE SEQUENCE [LARGE SCALE GENOMIC DNA]</scope>
    <source>
        <strain evidence="17">DSM 17128</strain>
    </source>
</reference>
<keyword evidence="10 13" id="KW-0648">Protein biosynthesis</keyword>
<dbReference type="InterPro" id="IPR004095">
    <property type="entry name" value="TGS"/>
</dbReference>
<dbReference type="STRING" id="688246.Premu_1912"/>
<dbReference type="SUPFAM" id="SSF55186">
    <property type="entry name" value="ThrRS/AlaRS common domain"/>
    <property type="match status" value="1"/>
</dbReference>
<comment type="subcellular location">
    <subcellularLocation>
        <location evidence="13">Cytoplasm</location>
    </subcellularLocation>
</comment>
<evidence type="ECO:0000313" key="16">
    <source>
        <dbReference type="EMBL" id="EGN57315.1"/>
    </source>
</evidence>
<dbReference type="Gene3D" id="3.30.54.20">
    <property type="match status" value="1"/>
</dbReference>
<accession>F8N6T0</accession>
<dbReference type="InterPro" id="IPR002320">
    <property type="entry name" value="Thr-tRNA-ligase_IIa"/>
</dbReference>
<dbReference type="Proteomes" id="UP000002772">
    <property type="component" value="Unassembled WGS sequence"/>
</dbReference>
<dbReference type="GO" id="GO:0004829">
    <property type="term" value="F:threonine-tRNA ligase activity"/>
    <property type="evidence" value="ECO:0007669"/>
    <property type="project" value="UniProtKB-UniRule"/>
</dbReference>
<evidence type="ECO:0000256" key="12">
    <source>
        <dbReference type="ARBA" id="ARBA00049515"/>
    </source>
</evidence>
<evidence type="ECO:0000256" key="5">
    <source>
        <dbReference type="ARBA" id="ARBA00022723"/>
    </source>
</evidence>
<dbReference type="EC" id="6.1.1.3" evidence="13"/>
<dbReference type="GO" id="GO:0005737">
    <property type="term" value="C:cytoplasm"/>
    <property type="evidence" value="ECO:0007669"/>
    <property type="project" value="UniProtKB-SubCell"/>
</dbReference>
<evidence type="ECO:0000256" key="2">
    <source>
        <dbReference type="ARBA" id="ARBA00022490"/>
    </source>
</evidence>
<dbReference type="InterPro" id="IPR012675">
    <property type="entry name" value="Beta-grasp_dom_sf"/>
</dbReference>
<dbReference type="PANTHER" id="PTHR11451:SF44">
    <property type="entry name" value="THREONINE--TRNA LIGASE, CHLOROPLASTIC_MITOCHONDRIAL 2"/>
    <property type="match status" value="1"/>
</dbReference>
<evidence type="ECO:0000256" key="13">
    <source>
        <dbReference type="HAMAP-Rule" id="MF_00184"/>
    </source>
</evidence>
<dbReference type="SUPFAM" id="SSF81271">
    <property type="entry name" value="TGS-like"/>
    <property type="match status" value="1"/>
</dbReference>
<dbReference type="HAMAP" id="MF_00184">
    <property type="entry name" value="Thr_tRNA_synth"/>
    <property type="match status" value="1"/>
</dbReference>
<feature type="domain" description="Aminoacyl-transfer RNA synthetases class-II family profile" evidence="14">
    <location>
        <begin position="244"/>
        <end position="555"/>
    </location>
</feature>
<keyword evidence="11 13" id="KW-0030">Aminoacyl-tRNA synthetase</keyword>
<dbReference type="FunFam" id="3.30.54.20:FF:000002">
    <property type="entry name" value="Threonine--tRNA ligase"/>
    <property type="match status" value="1"/>
</dbReference>
<dbReference type="GO" id="GO:0046872">
    <property type="term" value="F:metal ion binding"/>
    <property type="evidence" value="ECO:0007669"/>
    <property type="project" value="UniProtKB-KW"/>
</dbReference>
<dbReference type="InterPro" id="IPR004154">
    <property type="entry name" value="Anticodon-bd"/>
</dbReference>
<evidence type="ECO:0000256" key="10">
    <source>
        <dbReference type="ARBA" id="ARBA00022917"/>
    </source>
</evidence>
<evidence type="ECO:0000256" key="3">
    <source>
        <dbReference type="ARBA" id="ARBA00022555"/>
    </source>
</evidence>
<evidence type="ECO:0000256" key="1">
    <source>
        <dbReference type="ARBA" id="ARBA00008226"/>
    </source>
</evidence>
<dbReference type="SUPFAM" id="SSF52954">
    <property type="entry name" value="Class II aaRS ABD-related"/>
    <property type="match status" value="1"/>
</dbReference>
<keyword evidence="8 13" id="KW-0067">ATP-binding</keyword>
<dbReference type="InterPro" id="IPR047246">
    <property type="entry name" value="ThrRS_anticodon"/>
</dbReference>
<dbReference type="OrthoDB" id="9802304at2"/>
<dbReference type="PANTHER" id="PTHR11451">
    <property type="entry name" value="THREONINE-TRNA LIGASE"/>
    <property type="match status" value="1"/>
</dbReference>
<dbReference type="PROSITE" id="PS51880">
    <property type="entry name" value="TGS"/>
    <property type="match status" value="1"/>
</dbReference>
<dbReference type="InterPro" id="IPR006195">
    <property type="entry name" value="aa-tRNA-synth_II"/>
</dbReference>
<name>F8N6T0_9BACT</name>
<evidence type="ECO:0000259" key="15">
    <source>
        <dbReference type="PROSITE" id="PS51880"/>
    </source>
</evidence>
<comment type="cofactor">
    <cofactor evidence="13">
        <name>Zn(2+)</name>
        <dbReference type="ChEBI" id="CHEBI:29105"/>
    </cofactor>
    <text evidence="13">Binds 1 zinc ion per subunit.</text>
</comment>
<dbReference type="InterPro" id="IPR012676">
    <property type="entry name" value="TGS-like"/>
</dbReference>
<dbReference type="InterPro" id="IPR045864">
    <property type="entry name" value="aa-tRNA-synth_II/BPL/LPL"/>
</dbReference>
<dbReference type="Pfam" id="PF00587">
    <property type="entry name" value="tRNA-synt_2b"/>
    <property type="match status" value="1"/>
</dbReference>
<dbReference type="PRINTS" id="PR01047">
    <property type="entry name" value="TRNASYNTHTHR"/>
</dbReference>
<proteinExistence type="inferred from homology"/>
<dbReference type="Gene3D" id="3.10.20.30">
    <property type="match status" value="1"/>
</dbReference>
<organism evidence="16 17">
    <name type="scientific">Hallella multisaccharivorax DSM 17128</name>
    <dbReference type="NCBI Taxonomy" id="688246"/>
    <lineage>
        <taxon>Bacteria</taxon>
        <taxon>Pseudomonadati</taxon>
        <taxon>Bacteroidota</taxon>
        <taxon>Bacteroidia</taxon>
        <taxon>Bacteroidales</taxon>
        <taxon>Prevotellaceae</taxon>
        <taxon>Hallella</taxon>
    </lineage>
</organism>
<dbReference type="GO" id="GO:0016787">
    <property type="term" value="F:hydrolase activity"/>
    <property type="evidence" value="ECO:0007669"/>
    <property type="project" value="UniProtKB-KW"/>
</dbReference>
<evidence type="ECO:0000259" key="14">
    <source>
        <dbReference type="PROSITE" id="PS50862"/>
    </source>
</evidence>
<dbReference type="FunFam" id="3.40.50.800:FF:000001">
    <property type="entry name" value="Threonine--tRNA ligase"/>
    <property type="match status" value="1"/>
</dbReference>
<keyword evidence="7 13" id="KW-0862">Zinc</keyword>
<dbReference type="NCBIfam" id="TIGR00418">
    <property type="entry name" value="thrS"/>
    <property type="match status" value="1"/>
</dbReference>
<keyword evidence="5 13" id="KW-0479">Metal-binding</keyword>
<dbReference type="AlphaFoldDB" id="F8N6T0"/>
<sequence>MVKITFPDSSVREYENGVTGLQIAESISPALARDVVSCGINGETTELNRPINNDATIELYKFDDDEGKHTFWHTSAHLLAEALQELYPGIQFGFGPAIETGFFYDVMPPKGTTISENDFPKIEAKMKELAKKNESVIRREVSKAEAVKEFEAMGQQYKVEHISQDLEDGTITTYTQGNFTDLCKGPHLLSTGAIKAIKITSVAGAFWRGDAKREQMTRIYGVTFPKKKMLDEYLVMLEEAKRRDHRKIGKEMELFMFSERVGKGLPIWLPKGTQLRLRLQEVLRHVLKPYHYQEVITPGIGSKNLYVTSGHYAHYGKDSFQPIHTPEPDEEYMLKPMNCPHHCEVYARKPRSYKDLPLRVAEFGTVFRYEKSGELHGLTRVRNFTQDDAHIFVQPDQVKSEFESIIDIILKVFKIFGFNNYDAQISLRDPKDTDKYIGSDEIWEESENAIREACKEKGLHAHEETGEAAFYGPKLDFMVKDAIGRKWQLGTIQVDYNLPERFKLEYTAEDNSKKTPVMIHRAPFGSLERFTAVLIEHTAGHFPLWLAPDQVAILPISEKFNDYAQKVQEYLDSQNVRGYIDDRNEKIGRKIRDNELKRVPYMLVVGEKEAAAGLVSMRKQGGGEQAQMKMEEFAQRVNDEVKDQLKVLDE</sequence>
<keyword evidence="2 13" id="KW-0963">Cytoplasm</keyword>
<dbReference type="FunFam" id="3.30.930.10:FF:000002">
    <property type="entry name" value="Threonine--tRNA ligase"/>
    <property type="match status" value="1"/>
</dbReference>
<evidence type="ECO:0000256" key="8">
    <source>
        <dbReference type="ARBA" id="ARBA00022840"/>
    </source>
</evidence>
<keyword evidence="9 13" id="KW-0694">RNA-binding</keyword>
<evidence type="ECO:0000256" key="4">
    <source>
        <dbReference type="ARBA" id="ARBA00022598"/>
    </source>
</evidence>
<evidence type="ECO:0000256" key="11">
    <source>
        <dbReference type="ARBA" id="ARBA00023146"/>
    </source>
</evidence>
<evidence type="ECO:0000313" key="17">
    <source>
        <dbReference type="Proteomes" id="UP000002772"/>
    </source>
</evidence>
<dbReference type="Gene3D" id="3.40.50.800">
    <property type="entry name" value="Anticodon-binding domain"/>
    <property type="match status" value="1"/>
</dbReference>
<keyword evidence="17" id="KW-1185">Reference proteome</keyword>
<dbReference type="RefSeq" id="WP_007574769.1">
    <property type="nucleotide sequence ID" value="NZ_BPTS01000002.1"/>
</dbReference>
<dbReference type="InterPro" id="IPR018163">
    <property type="entry name" value="Thr/Ala-tRNA-synth_IIc_edit"/>
</dbReference>
<feature type="domain" description="TGS" evidence="15">
    <location>
        <begin position="1"/>
        <end position="61"/>
    </location>
</feature>
<dbReference type="CDD" id="cd00771">
    <property type="entry name" value="ThrRS_core"/>
    <property type="match status" value="1"/>
</dbReference>
<evidence type="ECO:0000256" key="6">
    <source>
        <dbReference type="ARBA" id="ARBA00022741"/>
    </source>
</evidence>
<dbReference type="Pfam" id="PF02824">
    <property type="entry name" value="TGS"/>
    <property type="match status" value="1"/>
</dbReference>
<dbReference type="HOGENOM" id="CLU_008554_0_1_10"/>
<dbReference type="FunFam" id="3.10.20.30:FF:000005">
    <property type="entry name" value="Threonine--tRNA ligase"/>
    <property type="match status" value="1"/>
</dbReference>
<evidence type="ECO:0000256" key="9">
    <source>
        <dbReference type="ARBA" id="ARBA00022884"/>
    </source>
</evidence>
<comment type="subunit">
    <text evidence="13">Homodimer.</text>
</comment>
<dbReference type="SUPFAM" id="SSF55681">
    <property type="entry name" value="Class II aaRS and biotin synthetases"/>
    <property type="match status" value="1"/>
</dbReference>
<dbReference type="InterPro" id="IPR012947">
    <property type="entry name" value="tRNA_SAD"/>
</dbReference>
<dbReference type="Gene3D" id="3.30.930.10">
    <property type="entry name" value="Bira Bifunctional Protein, Domain 2"/>
    <property type="match status" value="1"/>
</dbReference>
<dbReference type="Gene3D" id="3.30.980.10">
    <property type="entry name" value="Threonyl-trna Synthetase, Chain A, domain 2"/>
    <property type="match status" value="1"/>
</dbReference>
<dbReference type="Pfam" id="PF07973">
    <property type="entry name" value="tRNA_SAD"/>
    <property type="match status" value="1"/>
</dbReference>
<dbReference type="InterPro" id="IPR036621">
    <property type="entry name" value="Anticodon-bd_dom_sf"/>
</dbReference>
<keyword evidence="3 13" id="KW-0820">tRNA-binding</keyword>
<dbReference type="InterPro" id="IPR033728">
    <property type="entry name" value="ThrRS_core"/>
</dbReference>
<dbReference type="GO" id="GO:0006435">
    <property type="term" value="P:threonyl-tRNA aminoacylation"/>
    <property type="evidence" value="ECO:0007669"/>
    <property type="project" value="UniProtKB-UniRule"/>
</dbReference>
<comment type="similarity">
    <text evidence="1 13">Belongs to the class-II aminoacyl-tRNA synthetase family.</text>
</comment>
<comment type="caution">
    <text evidence="13">Lacks conserved residue(s) required for the propagation of feature annotation.</text>
</comment>